<dbReference type="GO" id="GO:0006355">
    <property type="term" value="P:regulation of DNA-templated transcription"/>
    <property type="evidence" value="ECO:0007669"/>
    <property type="project" value="InterPro"/>
</dbReference>
<accession>A0A2W5TKS8</accession>
<keyword evidence="3" id="KW-0805">Transcription regulation</keyword>
<dbReference type="CDD" id="cd00009">
    <property type="entry name" value="AAA"/>
    <property type="match status" value="1"/>
</dbReference>
<dbReference type="Pfam" id="PF25601">
    <property type="entry name" value="AAA_lid_14"/>
    <property type="match status" value="1"/>
</dbReference>
<dbReference type="SMART" id="SM00448">
    <property type="entry name" value="REC"/>
    <property type="match status" value="1"/>
</dbReference>
<sequence length="447" mass="49248">MLDILLVDDEPSILLPVDEALRAEGHTVTTALDGLSAQAALSNKVFDVMISDVKLPKVDGFTLFKKVRHESPRTRVIMMTAYSTVADAVGALKLGAVDYLPKPFELDQLIKLLERIEKEQQLSNQFKSQRLASTPSETDDALIGRSPPMERLRELVAQMAGSDEPVLITGERGTGKELVAQALHNGSSRARGPFITVSCSALPEAQHELELFGMEGVLQRSPPRMLEAENGTIFIDDIGELSINAQARLLKLLESGYNARVITATHRPLSELTSTYRMLEPLVRKLSTLEMRVPALRERGGDLMVLTEHLLRRFCAPSSPPELSVGALASLSAYPFPGNVQELAQVLRRAVVVSGGRRVELSHLPPEIVGHDGPVAEEPNETRPLPEAVRAFEREYLKRALQRTEGRKALAAQQLGISRKNLWEKLKGYAITEEELGLPRRAVKSES</sequence>
<evidence type="ECO:0000256" key="4">
    <source>
        <dbReference type="ARBA" id="ARBA00023163"/>
    </source>
</evidence>
<feature type="modified residue" description="4-aspartylphosphate" evidence="5">
    <location>
        <position position="52"/>
    </location>
</feature>
<gene>
    <name evidence="9" type="ORF">DI536_11270</name>
</gene>
<proteinExistence type="predicted"/>
<dbReference type="AlphaFoldDB" id="A0A2W5TKS8"/>
<evidence type="ECO:0000313" key="9">
    <source>
        <dbReference type="EMBL" id="PZR13903.1"/>
    </source>
</evidence>
<dbReference type="EMBL" id="QFQP01000008">
    <property type="protein sequence ID" value="PZR13903.1"/>
    <property type="molecule type" value="Genomic_DNA"/>
</dbReference>
<evidence type="ECO:0000256" key="1">
    <source>
        <dbReference type="ARBA" id="ARBA00022741"/>
    </source>
</evidence>
<feature type="domain" description="Sigma-54 factor interaction" evidence="7">
    <location>
        <begin position="142"/>
        <end position="352"/>
    </location>
</feature>
<evidence type="ECO:0000259" key="8">
    <source>
        <dbReference type="PROSITE" id="PS50110"/>
    </source>
</evidence>
<reference evidence="9 10" key="1">
    <citation type="submission" date="2017-08" db="EMBL/GenBank/DDBJ databases">
        <title>Infants hospitalized years apart are colonized by the same room-sourced microbial strains.</title>
        <authorList>
            <person name="Brooks B."/>
            <person name="Olm M.R."/>
            <person name="Firek B.A."/>
            <person name="Baker R."/>
            <person name="Thomas B.C."/>
            <person name="Morowitz M.J."/>
            <person name="Banfield J.F."/>
        </authorList>
    </citation>
    <scope>NUCLEOTIDE SEQUENCE [LARGE SCALE GENOMIC DNA]</scope>
    <source>
        <strain evidence="9">S2_003_000_R2_14</strain>
    </source>
</reference>
<evidence type="ECO:0000259" key="7">
    <source>
        <dbReference type="PROSITE" id="PS50045"/>
    </source>
</evidence>
<comment type="caution">
    <text evidence="9">The sequence shown here is derived from an EMBL/GenBank/DDBJ whole genome shotgun (WGS) entry which is preliminary data.</text>
</comment>
<dbReference type="SUPFAM" id="SSF52540">
    <property type="entry name" value="P-loop containing nucleoside triphosphate hydrolases"/>
    <property type="match status" value="1"/>
</dbReference>
<dbReference type="GO" id="GO:0000160">
    <property type="term" value="P:phosphorelay signal transduction system"/>
    <property type="evidence" value="ECO:0007669"/>
    <property type="project" value="InterPro"/>
</dbReference>
<dbReference type="InterPro" id="IPR011006">
    <property type="entry name" value="CheY-like_superfamily"/>
</dbReference>
<keyword evidence="5" id="KW-0597">Phosphoprotein</keyword>
<dbReference type="Proteomes" id="UP000249061">
    <property type="component" value="Unassembled WGS sequence"/>
</dbReference>
<dbReference type="Pfam" id="PF00158">
    <property type="entry name" value="Sigma54_activat"/>
    <property type="match status" value="1"/>
</dbReference>
<evidence type="ECO:0000256" key="5">
    <source>
        <dbReference type="PROSITE-ProRule" id="PRU00169"/>
    </source>
</evidence>
<dbReference type="Gene3D" id="3.40.50.300">
    <property type="entry name" value="P-loop containing nucleotide triphosphate hydrolases"/>
    <property type="match status" value="1"/>
</dbReference>
<evidence type="ECO:0000256" key="3">
    <source>
        <dbReference type="ARBA" id="ARBA00023015"/>
    </source>
</evidence>
<dbReference type="SMART" id="SM00382">
    <property type="entry name" value="AAA"/>
    <property type="match status" value="1"/>
</dbReference>
<feature type="region of interest" description="Disordered" evidence="6">
    <location>
        <begin position="124"/>
        <end position="144"/>
    </location>
</feature>
<dbReference type="InterPro" id="IPR003593">
    <property type="entry name" value="AAA+_ATPase"/>
</dbReference>
<name>A0A2W5TKS8_9BACT</name>
<evidence type="ECO:0000313" key="10">
    <source>
        <dbReference type="Proteomes" id="UP000249061"/>
    </source>
</evidence>
<dbReference type="Gene3D" id="3.40.50.2300">
    <property type="match status" value="1"/>
</dbReference>
<dbReference type="PRINTS" id="PR01590">
    <property type="entry name" value="HTHFIS"/>
</dbReference>
<dbReference type="InterPro" id="IPR027417">
    <property type="entry name" value="P-loop_NTPase"/>
</dbReference>
<dbReference type="Gene3D" id="1.10.8.60">
    <property type="match status" value="1"/>
</dbReference>
<dbReference type="GO" id="GO:0043565">
    <property type="term" value="F:sequence-specific DNA binding"/>
    <property type="evidence" value="ECO:0007669"/>
    <property type="project" value="InterPro"/>
</dbReference>
<dbReference type="InterPro" id="IPR002078">
    <property type="entry name" value="Sigma_54_int"/>
</dbReference>
<feature type="domain" description="Response regulatory" evidence="8">
    <location>
        <begin position="3"/>
        <end position="117"/>
    </location>
</feature>
<dbReference type="InterPro" id="IPR002197">
    <property type="entry name" value="HTH_Fis"/>
</dbReference>
<feature type="compositionally biased region" description="Polar residues" evidence="6">
    <location>
        <begin position="124"/>
        <end position="136"/>
    </location>
</feature>
<dbReference type="Pfam" id="PF00072">
    <property type="entry name" value="Response_reg"/>
    <property type="match status" value="1"/>
</dbReference>
<keyword evidence="4" id="KW-0804">Transcription</keyword>
<dbReference type="SUPFAM" id="SSF46689">
    <property type="entry name" value="Homeodomain-like"/>
    <property type="match status" value="1"/>
</dbReference>
<protein>
    <recommendedName>
        <fullName evidence="11">Sigma-54-dependent Fis family transcriptional regulator</fullName>
    </recommendedName>
</protein>
<dbReference type="InterPro" id="IPR058031">
    <property type="entry name" value="AAA_lid_NorR"/>
</dbReference>
<keyword evidence="1" id="KW-0547">Nucleotide-binding</keyword>
<dbReference type="PANTHER" id="PTHR32071:SF38">
    <property type="entry name" value="PSP OPERON TRANSCRIPTIONAL ACTIVATOR"/>
    <property type="match status" value="1"/>
</dbReference>
<dbReference type="PANTHER" id="PTHR32071">
    <property type="entry name" value="TRANSCRIPTIONAL REGULATORY PROTEIN"/>
    <property type="match status" value="1"/>
</dbReference>
<organism evidence="9 10">
    <name type="scientific">Archangium gephyra</name>
    <dbReference type="NCBI Taxonomy" id="48"/>
    <lineage>
        <taxon>Bacteria</taxon>
        <taxon>Pseudomonadati</taxon>
        <taxon>Myxococcota</taxon>
        <taxon>Myxococcia</taxon>
        <taxon>Myxococcales</taxon>
        <taxon>Cystobacterineae</taxon>
        <taxon>Archangiaceae</taxon>
        <taxon>Archangium</taxon>
    </lineage>
</organism>
<evidence type="ECO:0008006" key="11">
    <source>
        <dbReference type="Google" id="ProtNLM"/>
    </source>
</evidence>
<dbReference type="Gene3D" id="1.10.10.60">
    <property type="entry name" value="Homeodomain-like"/>
    <property type="match status" value="1"/>
</dbReference>
<dbReference type="Pfam" id="PF02954">
    <property type="entry name" value="HTH_8"/>
    <property type="match status" value="1"/>
</dbReference>
<evidence type="ECO:0000256" key="6">
    <source>
        <dbReference type="SAM" id="MobiDB-lite"/>
    </source>
</evidence>
<dbReference type="InterPro" id="IPR009057">
    <property type="entry name" value="Homeodomain-like_sf"/>
</dbReference>
<evidence type="ECO:0000256" key="2">
    <source>
        <dbReference type="ARBA" id="ARBA00022840"/>
    </source>
</evidence>
<keyword evidence="2" id="KW-0067">ATP-binding</keyword>
<dbReference type="GO" id="GO:0005524">
    <property type="term" value="F:ATP binding"/>
    <property type="evidence" value="ECO:0007669"/>
    <property type="project" value="UniProtKB-KW"/>
</dbReference>
<dbReference type="PROSITE" id="PS50110">
    <property type="entry name" value="RESPONSE_REGULATORY"/>
    <property type="match status" value="1"/>
</dbReference>
<dbReference type="InterPro" id="IPR001789">
    <property type="entry name" value="Sig_transdc_resp-reg_receiver"/>
</dbReference>
<dbReference type="SUPFAM" id="SSF52172">
    <property type="entry name" value="CheY-like"/>
    <property type="match status" value="1"/>
</dbReference>
<dbReference type="PROSITE" id="PS50045">
    <property type="entry name" value="SIGMA54_INTERACT_4"/>
    <property type="match status" value="1"/>
</dbReference>